<evidence type="ECO:0000313" key="1">
    <source>
        <dbReference type="EMBL" id="CAD9107131.1"/>
    </source>
</evidence>
<reference evidence="1" key="1">
    <citation type="submission" date="2021-01" db="EMBL/GenBank/DDBJ databases">
        <authorList>
            <person name="Corre E."/>
            <person name="Pelletier E."/>
            <person name="Niang G."/>
            <person name="Scheremetjew M."/>
            <person name="Finn R."/>
            <person name="Kale V."/>
            <person name="Holt S."/>
            <person name="Cochrane G."/>
            <person name="Meng A."/>
            <person name="Brown T."/>
            <person name="Cohen L."/>
        </authorList>
    </citation>
    <scope>NUCLEOTIDE SEQUENCE</scope>
    <source>
        <strain evidence="1">OF101</strain>
    </source>
</reference>
<dbReference type="EMBL" id="HBGE01017519">
    <property type="protein sequence ID" value="CAD9107131.1"/>
    <property type="molecule type" value="Transcribed_RNA"/>
</dbReference>
<dbReference type="AlphaFoldDB" id="A0A7S1PYZ9"/>
<sequence length="136" mass="14905">MAVTLAEAKAWKETPFGTANIGDAVTGINTFAREWRCKWSEDDNKQSLTECQKVLDDIVVPAMKQVHGLTSVQRVVCGGCQDFKVIVKLGMDAFGDWAAMNFHPEEQVVEALQTIQGVGKIECQTYTIMPVTGPGK</sequence>
<accession>A0A7S1PYZ9</accession>
<proteinExistence type="predicted"/>
<organism evidence="1">
    <name type="scientific">Alexandrium catenella</name>
    <name type="common">Red tide dinoflagellate</name>
    <name type="synonym">Gonyaulax catenella</name>
    <dbReference type="NCBI Taxonomy" id="2925"/>
    <lineage>
        <taxon>Eukaryota</taxon>
        <taxon>Sar</taxon>
        <taxon>Alveolata</taxon>
        <taxon>Dinophyceae</taxon>
        <taxon>Gonyaulacales</taxon>
        <taxon>Pyrocystaceae</taxon>
        <taxon>Alexandrium</taxon>
    </lineage>
</organism>
<name>A0A7S1PYZ9_ALECA</name>
<gene>
    <name evidence="1" type="ORF">ACAT0790_LOCUS10440</name>
</gene>
<protein>
    <submittedName>
        <fullName evidence="1">Uncharacterized protein</fullName>
    </submittedName>
</protein>